<evidence type="ECO:0000313" key="2">
    <source>
        <dbReference type="EMBL" id="CAB5208615.1"/>
    </source>
</evidence>
<sequence>MFTAQPLRIEWTTDLPMNWNDNSPFKTQFLNALSVNFPEGEKFFIDSIKPFRKDITDPQQLAEIDEFTKQENWHRFVHIQYNEWMESKGLPAKSTETKMNKFWNALSNKWSNMACLAATVCIEHITAVNAELFLSFRTTLKRMHPHFEQVWRWHGIEEIEHKSVAMDVYQSVGGTVWQRRIAMCFVLVYYTYYMFKNTIVFLHADKELWKWSTLKDAWVMLFDKQSGVIRCSAPHMWAFMRADWHPNQTDHSILLNYSKV</sequence>
<dbReference type="PANTHER" id="PTHR39456">
    <property type="entry name" value="METAL-DEPENDENT HYDROLASE"/>
    <property type="match status" value="1"/>
</dbReference>
<proteinExistence type="predicted"/>
<dbReference type="Pfam" id="PF10118">
    <property type="entry name" value="Metal_hydrol"/>
    <property type="match status" value="1"/>
</dbReference>
<keyword evidence="1" id="KW-0378">Hydrolase</keyword>
<dbReference type="InterPro" id="IPR016516">
    <property type="entry name" value="UCP07580"/>
</dbReference>
<reference evidence="1" key="1">
    <citation type="submission" date="2020-04" db="EMBL/GenBank/DDBJ databases">
        <authorList>
            <person name="Chiriac C."/>
            <person name="Salcher M."/>
            <person name="Ghai R."/>
            <person name="Kavagutti S V."/>
        </authorList>
    </citation>
    <scope>NUCLEOTIDE SEQUENCE</scope>
</reference>
<evidence type="ECO:0000313" key="1">
    <source>
        <dbReference type="EMBL" id="CAB4125233.1"/>
    </source>
</evidence>
<gene>
    <name evidence="2" type="ORF">UFOVP181_88</name>
    <name evidence="1" type="ORF">UFOVP57_74</name>
</gene>
<accession>A0A6J5KWH0</accession>
<organism evidence="1">
    <name type="scientific">uncultured Caudovirales phage</name>
    <dbReference type="NCBI Taxonomy" id="2100421"/>
    <lineage>
        <taxon>Viruses</taxon>
        <taxon>Duplodnaviria</taxon>
        <taxon>Heunggongvirae</taxon>
        <taxon>Uroviricota</taxon>
        <taxon>Caudoviricetes</taxon>
        <taxon>Peduoviridae</taxon>
        <taxon>Maltschvirus</taxon>
        <taxon>Maltschvirus maltsch</taxon>
    </lineage>
</organism>
<protein>
    <submittedName>
        <fullName evidence="1">COG3687 Predicted metal-dependent hydrolase</fullName>
    </submittedName>
</protein>
<name>A0A6J5KWH0_9CAUD</name>
<dbReference type="PIRSF" id="PIRSF007580">
    <property type="entry name" value="UCP07580"/>
    <property type="match status" value="1"/>
</dbReference>
<dbReference type="PANTHER" id="PTHR39456:SF1">
    <property type="entry name" value="METAL-DEPENDENT HYDROLASE"/>
    <property type="match status" value="1"/>
</dbReference>
<dbReference type="EMBL" id="LR798231">
    <property type="protein sequence ID" value="CAB5208615.1"/>
    <property type="molecule type" value="Genomic_DNA"/>
</dbReference>
<dbReference type="GO" id="GO:0016787">
    <property type="term" value="F:hydrolase activity"/>
    <property type="evidence" value="ECO:0007669"/>
    <property type="project" value="UniProtKB-KW"/>
</dbReference>
<dbReference type="EMBL" id="LR796187">
    <property type="protein sequence ID" value="CAB4125233.1"/>
    <property type="molecule type" value="Genomic_DNA"/>
</dbReference>